<sequence>MPNAVVFFDLDGTLLADDKSLLPSTLAAMTSLRQHDILPVVATGRNLFEIQYVLDATQIDSIVSANGSYVQLNGQPIATETIPPAVITRFNVFAAKFGDPVGWYTHQGFALSAASTDTKENYALLRLAARVDRTWWQARDINFMFVFDRGRDAEFQAAFAGELDLVRNNIRGLDVMNHGVSKRTGIMTLLAQAGLAHLPTYGFGDAANDLPMLQLVDHPVVMANGEPAAKALAEFITTSNTADGIANGLRHYGLID</sequence>
<dbReference type="SUPFAM" id="SSF56784">
    <property type="entry name" value="HAD-like"/>
    <property type="match status" value="1"/>
</dbReference>
<proteinExistence type="predicted"/>
<dbReference type="AlphaFoldDB" id="A0A0R1K0N1"/>
<accession>A0A0R1K0N1</accession>
<dbReference type="PANTHER" id="PTHR10000">
    <property type="entry name" value="PHOSPHOSERINE PHOSPHATASE"/>
    <property type="match status" value="1"/>
</dbReference>
<dbReference type="EMBL" id="AZDJ01000001">
    <property type="protein sequence ID" value="KRK74209.1"/>
    <property type="molecule type" value="Genomic_DNA"/>
</dbReference>
<dbReference type="NCBIfam" id="TIGR00099">
    <property type="entry name" value="Cof-subfamily"/>
    <property type="match status" value="1"/>
</dbReference>
<dbReference type="RefSeq" id="WP_056949833.1">
    <property type="nucleotide sequence ID" value="NZ_AZDJ01000001.1"/>
</dbReference>
<dbReference type="SFLD" id="SFLDG01140">
    <property type="entry name" value="C2.B:_Phosphomannomutase_and_P"/>
    <property type="match status" value="1"/>
</dbReference>
<dbReference type="PATRIC" id="fig|1291734.4.peg.830"/>
<keyword evidence="1" id="KW-0378">Hydrolase</keyword>
<dbReference type="InterPro" id="IPR023214">
    <property type="entry name" value="HAD_sf"/>
</dbReference>
<dbReference type="GO" id="GO:0005829">
    <property type="term" value="C:cytosol"/>
    <property type="evidence" value="ECO:0007669"/>
    <property type="project" value="TreeGrafter"/>
</dbReference>
<dbReference type="Pfam" id="PF08282">
    <property type="entry name" value="Hydrolase_3"/>
    <property type="match status" value="1"/>
</dbReference>
<keyword evidence="2" id="KW-1185">Reference proteome</keyword>
<dbReference type="PROSITE" id="PS01229">
    <property type="entry name" value="COF_2"/>
    <property type="match status" value="1"/>
</dbReference>
<dbReference type="Proteomes" id="UP000051804">
    <property type="component" value="Unassembled WGS sequence"/>
</dbReference>
<dbReference type="GO" id="GO:0016791">
    <property type="term" value="F:phosphatase activity"/>
    <property type="evidence" value="ECO:0007669"/>
    <property type="project" value="UniProtKB-ARBA"/>
</dbReference>
<evidence type="ECO:0000313" key="2">
    <source>
        <dbReference type="Proteomes" id="UP000051804"/>
    </source>
</evidence>
<name>A0A0R1K0N1_9LACO</name>
<protein>
    <submittedName>
        <fullName evidence="1">HAD superfamily hydrolase</fullName>
    </submittedName>
</protein>
<dbReference type="OrthoDB" id="9810101at2"/>
<reference evidence="1 2" key="1">
    <citation type="journal article" date="2015" name="Genome Announc.">
        <title>Expanding the biotechnology potential of lactobacilli through comparative genomics of 213 strains and associated genera.</title>
        <authorList>
            <person name="Sun Z."/>
            <person name="Harris H.M."/>
            <person name="McCann A."/>
            <person name="Guo C."/>
            <person name="Argimon S."/>
            <person name="Zhang W."/>
            <person name="Yang X."/>
            <person name="Jeffery I.B."/>
            <person name="Cooney J.C."/>
            <person name="Kagawa T.F."/>
            <person name="Liu W."/>
            <person name="Song Y."/>
            <person name="Salvetti E."/>
            <person name="Wrobel A."/>
            <person name="Rasinkangas P."/>
            <person name="Parkhill J."/>
            <person name="Rea M.C."/>
            <person name="O'Sullivan O."/>
            <person name="Ritari J."/>
            <person name="Douillard F.P."/>
            <person name="Paul Ross R."/>
            <person name="Yang R."/>
            <person name="Briner A.E."/>
            <person name="Felis G.E."/>
            <person name="de Vos W.M."/>
            <person name="Barrangou R."/>
            <person name="Klaenhammer T.R."/>
            <person name="Caufield P.W."/>
            <person name="Cui Y."/>
            <person name="Zhang H."/>
            <person name="O'Toole P.W."/>
        </authorList>
    </citation>
    <scope>NUCLEOTIDE SEQUENCE [LARGE SCALE GENOMIC DNA]</scope>
    <source>
        <strain evidence="1 2">JCM 17158</strain>
    </source>
</reference>
<dbReference type="InterPro" id="IPR036412">
    <property type="entry name" value="HAD-like_sf"/>
</dbReference>
<dbReference type="InterPro" id="IPR000150">
    <property type="entry name" value="Cof"/>
</dbReference>
<dbReference type="Gene3D" id="3.30.1240.10">
    <property type="match status" value="1"/>
</dbReference>
<dbReference type="SFLD" id="SFLDS00003">
    <property type="entry name" value="Haloacid_Dehalogenase"/>
    <property type="match status" value="1"/>
</dbReference>
<comment type="caution">
    <text evidence="1">The sequence shown here is derived from an EMBL/GenBank/DDBJ whole genome shotgun (WGS) entry which is preliminary data.</text>
</comment>
<gene>
    <name evidence="1" type="ORF">FD02_GL000804</name>
</gene>
<dbReference type="GO" id="GO:0000287">
    <property type="term" value="F:magnesium ion binding"/>
    <property type="evidence" value="ECO:0007669"/>
    <property type="project" value="TreeGrafter"/>
</dbReference>
<organism evidence="1 2">
    <name type="scientific">Lacticaseibacillus nasuensis JCM 17158</name>
    <dbReference type="NCBI Taxonomy" id="1291734"/>
    <lineage>
        <taxon>Bacteria</taxon>
        <taxon>Bacillati</taxon>
        <taxon>Bacillota</taxon>
        <taxon>Bacilli</taxon>
        <taxon>Lactobacillales</taxon>
        <taxon>Lactobacillaceae</taxon>
        <taxon>Lacticaseibacillus</taxon>
    </lineage>
</organism>
<dbReference type="PROSITE" id="PS01228">
    <property type="entry name" value="COF_1"/>
    <property type="match status" value="1"/>
</dbReference>
<dbReference type="Gene3D" id="3.40.50.1000">
    <property type="entry name" value="HAD superfamily/HAD-like"/>
    <property type="match status" value="1"/>
</dbReference>
<evidence type="ECO:0000313" key="1">
    <source>
        <dbReference type="EMBL" id="KRK74209.1"/>
    </source>
</evidence>
<dbReference type="PANTHER" id="PTHR10000:SF25">
    <property type="entry name" value="PHOSPHATASE YKRA-RELATED"/>
    <property type="match status" value="1"/>
</dbReference>
<dbReference type="STRING" id="1291734.FD02_GL000804"/>